<proteinExistence type="inferred from homology"/>
<keyword evidence="5 6" id="KW-0472">Membrane</keyword>
<dbReference type="Gene3D" id="1.20.1260.100">
    <property type="entry name" value="TspO/MBR protein"/>
    <property type="match status" value="1"/>
</dbReference>
<dbReference type="EMBL" id="JAGGJV010000002">
    <property type="protein sequence ID" value="MBP1857993.1"/>
    <property type="molecule type" value="Genomic_DNA"/>
</dbReference>
<feature type="transmembrane region" description="Helical" evidence="6">
    <location>
        <begin position="5"/>
        <end position="24"/>
    </location>
</feature>
<keyword evidence="4 6" id="KW-1133">Transmembrane helix</keyword>
<evidence type="ECO:0000256" key="5">
    <source>
        <dbReference type="ARBA" id="ARBA00023136"/>
    </source>
</evidence>
<keyword evidence="3 6" id="KW-0812">Transmembrane</keyword>
<evidence type="ECO:0000256" key="6">
    <source>
        <dbReference type="SAM" id="Phobius"/>
    </source>
</evidence>
<feature type="transmembrane region" description="Helical" evidence="6">
    <location>
        <begin position="123"/>
        <end position="148"/>
    </location>
</feature>
<evidence type="ECO:0000256" key="1">
    <source>
        <dbReference type="ARBA" id="ARBA00004141"/>
    </source>
</evidence>
<dbReference type="PIRSF" id="PIRSF005859">
    <property type="entry name" value="PBR"/>
    <property type="match status" value="1"/>
</dbReference>
<feature type="transmembrane region" description="Helical" evidence="6">
    <location>
        <begin position="44"/>
        <end position="66"/>
    </location>
</feature>
<dbReference type="PANTHER" id="PTHR10057">
    <property type="entry name" value="PERIPHERAL-TYPE BENZODIAZEPINE RECEPTOR"/>
    <property type="match status" value="1"/>
</dbReference>
<dbReference type="PANTHER" id="PTHR10057:SF0">
    <property type="entry name" value="TRANSLOCATOR PROTEIN"/>
    <property type="match status" value="1"/>
</dbReference>
<dbReference type="RefSeq" id="WP_209849866.1">
    <property type="nucleotide sequence ID" value="NZ_JAGGJV010000002.1"/>
</dbReference>
<feature type="transmembrane region" description="Helical" evidence="6">
    <location>
        <begin position="97"/>
        <end position="116"/>
    </location>
</feature>
<evidence type="ECO:0000313" key="8">
    <source>
        <dbReference type="Proteomes" id="UP000823786"/>
    </source>
</evidence>
<evidence type="ECO:0000313" key="7">
    <source>
        <dbReference type="EMBL" id="MBP1857993.1"/>
    </source>
</evidence>
<dbReference type="InterPro" id="IPR004307">
    <property type="entry name" value="TspO_MBR"/>
</dbReference>
<comment type="similarity">
    <text evidence="2">Belongs to the TspO/BZRP family.</text>
</comment>
<name>A0ABS4EJ74_9HYPH</name>
<dbReference type="Pfam" id="PF03073">
    <property type="entry name" value="TspO_MBR"/>
    <property type="match status" value="1"/>
</dbReference>
<reference evidence="7 8" key="1">
    <citation type="submission" date="2021-03" db="EMBL/GenBank/DDBJ databases">
        <title>Genomic Encyclopedia of Type Strains, Phase IV (KMG-IV): sequencing the most valuable type-strain genomes for metagenomic binning, comparative biology and taxonomic classification.</title>
        <authorList>
            <person name="Goeker M."/>
        </authorList>
    </citation>
    <scope>NUCLEOTIDE SEQUENCE [LARGE SCALE GENOMIC DNA]</scope>
    <source>
        <strain evidence="7 8">DSM 26427</strain>
    </source>
</reference>
<accession>A0ABS4EJ74</accession>
<evidence type="ECO:0000256" key="2">
    <source>
        <dbReference type="ARBA" id="ARBA00007524"/>
    </source>
</evidence>
<sequence length="150" mass="16919">MNRFIIHILFIAAVLGCGLLIGINNIPGEWYQSLAKPSFNPPNWIFAPAWSVLYVIIGFVGARTFLHHRQSAAMRFWVAQMIFNFAWSPLFFGLHEIALALIVILSLLISIAGFIATSRKQDYLSALLFLPYLAWVAFATLLNTSIFLMN</sequence>
<organism evidence="7 8">
    <name type="scientific">Rhizobium herbae</name>
    <dbReference type="NCBI Taxonomy" id="508661"/>
    <lineage>
        <taxon>Bacteria</taxon>
        <taxon>Pseudomonadati</taxon>
        <taxon>Pseudomonadota</taxon>
        <taxon>Alphaproteobacteria</taxon>
        <taxon>Hyphomicrobiales</taxon>
        <taxon>Rhizobiaceae</taxon>
        <taxon>Rhizobium/Agrobacterium group</taxon>
        <taxon>Rhizobium</taxon>
    </lineage>
</organism>
<protein>
    <submittedName>
        <fullName evidence="7">Tryptophan-rich sensory protein</fullName>
    </submittedName>
</protein>
<dbReference type="PROSITE" id="PS51257">
    <property type="entry name" value="PROKAR_LIPOPROTEIN"/>
    <property type="match status" value="1"/>
</dbReference>
<evidence type="ECO:0000256" key="3">
    <source>
        <dbReference type="ARBA" id="ARBA00022692"/>
    </source>
</evidence>
<evidence type="ECO:0000256" key="4">
    <source>
        <dbReference type="ARBA" id="ARBA00022989"/>
    </source>
</evidence>
<dbReference type="CDD" id="cd15904">
    <property type="entry name" value="TSPO_MBR"/>
    <property type="match status" value="1"/>
</dbReference>
<feature type="transmembrane region" description="Helical" evidence="6">
    <location>
        <begin position="73"/>
        <end position="91"/>
    </location>
</feature>
<comment type="caution">
    <text evidence="7">The sequence shown here is derived from an EMBL/GenBank/DDBJ whole genome shotgun (WGS) entry which is preliminary data.</text>
</comment>
<dbReference type="Proteomes" id="UP000823786">
    <property type="component" value="Unassembled WGS sequence"/>
</dbReference>
<gene>
    <name evidence="7" type="ORF">J2Z75_001489</name>
</gene>
<keyword evidence="8" id="KW-1185">Reference proteome</keyword>
<dbReference type="InterPro" id="IPR038330">
    <property type="entry name" value="TspO/MBR-related_sf"/>
</dbReference>
<comment type="subcellular location">
    <subcellularLocation>
        <location evidence="1">Membrane</location>
        <topology evidence="1">Multi-pass membrane protein</topology>
    </subcellularLocation>
</comment>